<keyword evidence="3" id="KW-1185">Reference proteome</keyword>
<protein>
    <submittedName>
        <fullName evidence="2">Uncharacterized protein</fullName>
    </submittedName>
</protein>
<feature type="region of interest" description="Disordered" evidence="1">
    <location>
        <begin position="117"/>
        <end position="269"/>
    </location>
</feature>
<evidence type="ECO:0000313" key="2">
    <source>
        <dbReference type="EMBL" id="KAF8442217.1"/>
    </source>
</evidence>
<feature type="compositionally biased region" description="Low complexity" evidence="1">
    <location>
        <begin position="150"/>
        <end position="163"/>
    </location>
</feature>
<feature type="region of interest" description="Disordered" evidence="1">
    <location>
        <begin position="407"/>
        <end position="512"/>
    </location>
</feature>
<feature type="compositionally biased region" description="Low complexity" evidence="1">
    <location>
        <begin position="319"/>
        <end position="335"/>
    </location>
</feature>
<gene>
    <name evidence="2" type="ORF">L210DRAFT_3644356</name>
</gene>
<feature type="compositionally biased region" description="Polar residues" evidence="1">
    <location>
        <begin position="309"/>
        <end position="318"/>
    </location>
</feature>
<proteinExistence type="predicted"/>
<organism evidence="2 3">
    <name type="scientific">Boletus edulis BED1</name>
    <dbReference type="NCBI Taxonomy" id="1328754"/>
    <lineage>
        <taxon>Eukaryota</taxon>
        <taxon>Fungi</taxon>
        <taxon>Dikarya</taxon>
        <taxon>Basidiomycota</taxon>
        <taxon>Agaricomycotina</taxon>
        <taxon>Agaricomycetes</taxon>
        <taxon>Agaricomycetidae</taxon>
        <taxon>Boletales</taxon>
        <taxon>Boletineae</taxon>
        <taxon>Boletaceae</taxon>
        <taxon>Boletoideae</taxon>
        <taxon>Boletus</taxon>
    </lineage>
</organism>
<feature type="region of interest" description="Disordered" evidence="1">
    <location>
        <begin position="285"/>
        <end position="304"/>
    </location>
</feature>
<accession>A0AAD4BWS1</accession>
<feature type="compositionally biased region" description="Polar residues" evidence="1">
    <location>
        <begin position="581"/>
        <end position="593"/>
    </location>
</feature>
<feature type="compositionally biased region" description="Basic residues" evidence="1">
    <location>
        <begin position="251"/>
        <end position="261"/>
    </location>
</feature>
<name>A0AAD4BWS1_BOLED</name>
<dbReference type="AlphaFoldDB" id="A0AAD4BWS1"/>
<feature type="compositionally biased region" description="Polar residues" evidence="1">
    <location>
        <begin position="424"/>
        <end position="445"/>
    </location>
</feature>
<dbReference type="Proteomes" id="UP001194468">
    <property type="component" value="Unassembled WGS sequence"/>
</dbReference>
<evidence type="ECO:0000313" key="3">
    <source>
        <dbReference type="Proteomes" id="UP001194468"/>
    </source>
</evidence>
<feature type="compositionally biased region" description="Low complexity" evidence="1">
    <location>
        <begin position="1"/>
        <end position="10"/>
    </location>
</feature>
<feature type="region of interest" description="Disordered" evidence="1">
    <location>
        <begin position="1"/>
        <end position="38"/>
    </location>
</feature>
<dbReference type="EMBL" id="WHUW01000009">
    <property type="protein sequence ID" value="KAF8442217.1"/>
    <property type="molecule type" value="Genomic_DNA"/>
</dbReference>
<feature type="compositionally biased region" description="Pro residues" evidence="1">
    <location>
        <begin position="469"/>
        <end position="479"/>
    </location>
</feature>
<reference evidence="2" key="2">
    <citation type="journal article" date="2020" name="Nat. Commun.">
        <title>Large-scale genome sequencing of mycorrhizal fungi provides insights into the early evolution of symbiotic traits.</title>
        <authorList>
            <person name="Miyauchi S."/>
            <person name="Kiss E."/>
            <person name="Kuo A."/>
            <person name="Drula E."/>
            <person name="Kohler A."/>
            <person name="Sanchez-Garcia M."/>
            <person name="Morin E."/>
            <person name="Andreopoulos B."/>
            <person name="Barry K.W."/>
            <person name="Bonito G."/>
            <person name="Buee M."/>
            <person name="Carver A."/>
            <person name="Chen C."/>
            <person name="Cichocki N."/>
            <person name="Clum A."/>
            <person name="Culley D."/>
            <person name="Crous P.W."/>
            <person name="Fauchery L."/>
            <person name="Girlanda M."/>
            <person name="Hayes R.D."/>
            <person name="Keri Z."/>
            <person name="LaButti K."/>
            <person name="Lipzen A."/>
            <person name="Lombard V."/>
            <person name="Magnuson J."/>
            <person name="Maillard F."/>
            <person name="Murat C."/>
            <person name="Nolan M."/>
            <person name="Ohm R.A."/>
            <person name="Pangilinan J."/>
            <person name="Pereira M.F."/>
            <person name="Perotto S."/>
            <person name="Peter M."/>
            <person name="Pfister S."/>
            <person name="Riley R."/>
            <person name="Sitrit Y."/>
            <person name="Stielow J.B."/>
            <person name="Szollosi G."/>
            <person name="Zifcakova L."/>
            <person name="Stursova M."/>
            <person name="Spatafora J.W."/>
            <person name="Tedersoo L."/>
            <person name="Vaario L.M."/>
            <person name="Yamada A."/>
            <person name="Yan M."/>
            <person name="Wang P."/>
            <person name="Xu J."/>
            <person name="Bruns T."/>
            <person name="Baldrian P."/>
            <person name="Vilgalys R."/>
            <person name="Dunand C."/>
            <person name="Henrissat B."/>
            <person name="Grigoriev I.V."/>
            <person name="Hibbett D."/>
            <person name="Nagy L.G."/>
            <person name="Martin F.M."/>
        </authorList>
    </citation>
    <scope>NUCLEOTIDE SEQUENCE</scope>
    <source>
        <strain evidence="2">BED1</strain>
    </source>
</reference>
<feature type="compositionally biased region" description="Polar residues" evidence="1">
    <location>
        <begin position="170"/>
        <end position="183"/>
    </location>
</feature>
<feature type="region of interest" description="Disordered" evidence="1">
    <location>
        <begin position="557"/>
        <end position="593"/>
    </location>
</feature>
<comment type="caution">
    <text evidence="2">The sequence shown here is derived from an EMBL/GenBank/DDBJ whole genome shotgun (WGS) entry which is preliminary data.</text>
</comment>
<feature type="region of interest" description="Disordered" evidence="1">
    <location>
        <begin position="309"/>
        <end position="361"/>
    </location>
</feature>
<feature type="compositionally biased region" description="Polar residues" evidence="1">
    <location>
        <begin position="128"/>
        <end position="149"/>
    </location>
</feature>
<evidence type="ECO:0000256" key="1">
    <source>
        <dbReference type="SAM" id="MobiDB-lite"/>
    </source>
</evidence>
<sequence length="593" mass="62859">MVTPSSSVTSPSPPTTYAQPHSPSLSTDMDPSEREERDKAIRKFLASAELSVWAAPAVMPPYSKDPGMLLVVLLTSAVVRGLRARLSYASYKATNNIPHISLNDLEAKTRAMMVTPSRLIGTKRKATGGTNYNNNSATQGSSTRRAGNLSSPSVSASSTTAASRSHHYPTGTTSYSNPPQSLYTALLGPPPLKQARTVHNSADPPVQAPSRSTAGSRTRSRRGKNSAHVVRSIAEGTRAQSRHRKEEASRVKPRSSKGKRKVSAEEATDVERKAVATLTSLLQSRPSIASTSSPRSSLSAGSEGSFLSHSQYAQSSARTTTAPSSLLPSTESSFSIPTVTRAATPPRVHNESIYSTSTPRADDEEAANLMLYLHTSPSPARPTTTRDRDAKDLTAFRALGGAGSLRSKGRVLFSGGDDGRSPLRSESSFTIDTLPGSQNSQTMSQPHRLDPVSNHAGSLAPSAPMQPMVVPPTPVPEASPTPSQLLPAPLSPPGQTEALFPQSQAPPTPGSVPFNLNDFINVSPSPATSTVPRSAISLKSGLGANLRTDLGRKLFEEEQHRHQHLTASYNHGDGLRHEKNGSSLGASIDLSTR</sequence>
<feature type="compositionally biased region" description="Polar residues" evidence="1">
    <location>
        <begin position="17"/>
        <end position="29"/>
    </location>
</feature>
<reference evidence="2" key="1">
    <citation type="submission" date="2019-10" db="EMBL/GenBank/DDBJ databases">
        <authorList>
            <consortium name="DOE Joint Genome Institute"/>
            <person name="Kuo A."/>
            <person name="Miyauchi S."/>
            <person name="Kiss E."/>
            <person name="Drula E."/>
            <person name="Kohler A."/>
            <person name="Sanchez-Garcia M."/>
            <person name="Andreopoulos B."/>
            <person name="Barry K.W."/>
            <person name="Bonito G."/>
            <person name="Buee M."/>
            <person name="Carver A."/>
            <person name="Chen C."/>
            <person name="Cichocki N."/>
            <person name="Clum A."/>
            <person name="Culley D."/>
            <person name="Crous P.W."/>
            <person name="Fauchery L."/>
            <person name="Girlanda M."/>
            <person name="Hayes R."/>
            <person name="Keri Z."/>
            <person name="LaButti K."/>
            <person name="Lipzen A."/>
            <person name="Lombard V."/>
            <person name="Magnuson J."/>
            <person name="Maillard F."/>
            <person name="Morin E."/>
            <person name="Murat C."/>
            <person name="Nolan M."/>
            <person name="Ohm R."/>
            <person name="Pangilinan J."/>
            <person name="Pereira M."/>
            <person name="Perotto S."/>
            <person name="Peter M."/>
            <person name="Riley R."/>
            <person name="Sitrit Y."/>
            <person name="Stielow B."/>
            <person name="Szollosi G."/>
            <person name="Zifcakova L."/>
            <person name="Stursova M."/>
            <person name="Spatafora J.W."/>
            <person name="Tedersoo L."/>
            <person name="Vaario L.-M."/>
            <person name="Yamada A."/>
            <person name="Yan M."/>
            <person name="Wang P."/>
            <person name="Xu J."/>
            <person name="Bruns T."/>
            <person name="Baldrian P."/>
            <person name="Vilgalys R."/>
            <person name="Henrissat B."/>
            <person name="Grigoriev I.V."/>
            <person name="Hibbett D."/>
            <person name="Nagy L.G."/>
            <person name="Martin F.M."/>
        </authorList>
    </citation>
    <scope>NUCLEOTIDE SEQUENCE</scope>
    <source>
        <strain evidence="2">BED1</strain>
    </source>
</reference>